<evidence type="ECO:0000313" key="2">
    <source>
        <dbReference type="Proteomes" id="UP000306319"/>
    </source>
</evidence>
<dbReference type="Proteomes" id="UP000306319">
    <property type="component" value="Unassembled WGS sequence"/>
</dbReference>
<sequence length="252" mass="28909">MKDPVFVAFSTQKGGAGKTTLTVLMASYLYYVRGMKVLVVDCDYPQYSIKEMRDRDVEILKINKTFLRNFNELRRRTQCDPYPILIAKPEDALARVQARIEAGHEYDIVLFDLPGTINNPGVAKTVSLMDYLFCPVAADKLILESSLAFAMKVRDEIMTLNGSSVKEMYMVWNLVDAREKTDLYDRYEEVFEEQMLQTLKTRLPDTKRYRREGSKDAARAVFRSTLLPPDKTLLKGSRLVDLVNEILGIIKL</sequence>
<keyword evidence="2" id="KW-1185">Reference proteome</keyword>
<organism evidence="1 2">
    <name type="scientific">Lepagella muris</name>
    <dbReference type="NCBI Taxonomy" id="3032870"/>
    <lineage>
        <taxon>Bacteria</taxon>
        <taxon>Pseudomonadati</taxon>
        <taxon>Bacteroidota</taxon>
        <taxon>Bacteroidia</taxon>
        <taxon>Bacteroidales</taxon>
        <taxon>Muribaculaceae</taxon>
        <taxon>Lepagella</taxon>
    </lineage>
</organism>
<evidence type="ECO:0000313" key="1">
    <source>
        <dbReference type="EMBL" id="TGY81051.1"/>
    </source>
</evidence>
<name>A0AC61RKM4_9BACT</name>
<protein>
    <submittedName>
        <fullName evidence="1">ParA family protein</fullName>
    </submittedName>
</protein>
<dbReference type="EMBL" id="SRYB01000001">
    <property type="protein sequence ID" value="TGY81051.1"/>
    <property type="molecule type" value="Genomic_DNA"/>
</dbReference>
<proteinExistence type="predicted"/>
<accession>A0AC61RKM4</accession>
<reference evidence="1" key="1">
    <citation type="submission" date="2019-04" db="EMBL/GenBank/DDBJ databases">
        <title>Microbes associate with the intestines of laboratory mice.</title>
        <authorList>
            <person name="Navarre W."/>
            <person name="Wong E."/>
            <person name="Huang K."/>
            <person name="Tropini C."/>
            <person name="Ng K."/>
            <person name="Yu B."/>
        </authorList>
    </citation>
    <scope>NUCLEOTIDE SEQUENCE</scope>
    <source>
        <strain evidence="1">NM04_E33</strain>
    </source>
</reference>
<gene>
    <name evidence="1" type="ORF">E5331_01325</name>
</gene>
<comment type="caution">
    <text evidence="1">The sequence shown here is derived from an EMBL/GenBank/DDBJ whole genome shotgun (WGS) entry which is preliminary data.</text>
</comment>